<keyword evidence="1" id="KW-0732">Signal</keyword>
<evidence type="ECO:0000256" key="1">
    <source>
        <dbReference type="ARBA" id="ARBA00022729"/>
    </source>
</evidence>
<gene>
    <name evidence="2" type="ORF">ZHD862_LOCUS38121</name>
</gene>
<dbReference type="InterPro" id="IPR028994">
    <property type="entry name" value="Integrin_alpha_N"/>
</dbReference>
<sequence length="202" mass="21612">MFLTSIKYSTGSGSAPQAIAVGDFNNDKHLDVAVANSKTNNIGVFLGLGDGRLLSQDTYSTGADSLPWSIALGDFNNDTQLDIVVANRNSNNIGVFLGHGNGKFEMIATYPTDSLSNPVSIVILDFNRDNKMDVAVANSFANTISIFLGYGNATFSNPMTYLTGYNSRPVWIAVGDFNMDGWMDIVVASSGTKNLKILSKSC</sequence>
<name>A0A815U6R8_9BILA</name>
<evidence type="ECO:0000313" key="3">
    <source>
        <dbReference type="Proteomes" id="UP000663864"/>
    </source>
</evidence>
<dbReference type="Gene3D" id="2.30.30.100">
    <property type="match status" value="3"/>
</dbReference>
<dbReference type="PANTHER" id="PTHR46580">
    <property type="entry name" value="SENSOR KINASE-RELATED"/>
    <property type="match status" value="1"/>
</dbReference>
<dbReference type="Pfam" id="PF13517">
    <property type="entry name" value="FG-GAP_3"/>
    <property type="match status" value="2"/>
</dbReference>
<proteinExistence type="predicted"/>
<evidence type="ECO:0000313" key="2">
    <source>
        <dbReference type="EMBL" id="CAF1515417.1"/>
    </source>
</evidence>
<dbReference type="InterPro" id="IPR013517">
    <property type="entry name" value="FG-GAP"/>
</dbReference>
<comment type="caution">
    <text evidence="2">The sequence shown here is derived from an EMBL/GenBank/DDBJ whole genome shotgun (WGS) entry which is preliminary data.</text>
</comment>
<accession>A0A815U6R8</accession>
<protein>
    <recommendedName>
        <fullName evidence="4">VCBS repeat-containing protein</fullName>
    </recommendedName>
</protein>
<reference evidence="2" key="1">
    <citation type="submission" date="2021-02" db="EMBL/GenBank/DDBJ databases">
        <authorList>
            <person name="Nowell W R."/>
        </authorList>
    </citation>
    <scope>NUCLEOTIDE SEQUENCE</scope>
</reference>
<evidence type="ECO:0008006" key="4">
    <source>
        <dbReference type="Google" id="ProtNLM"/>
    </source>
</evidence>
<dbReference type="EMBL" id="CAJNOT010008143">
    <property type="protein sequence ID" value="CAF1515417.1"/>
    <property type="molecule type" value="Genomic_DNA"/>
</dbReference>
<dbReference type="AlphaFoldDB" id="A0A815U6R8"/>
<dbReference type="SUPFAM" id="SSF69318">
    <property type="entry name" value="Integrin alpha N-terminal domain"/>
    <property type="match status" value="1"/>
</dbReference>
<organism evidence="2 3">
    <name type="scientific">Rotaria sordida</name>
    <dbReference type="NCBI Taxonomy" id="392033"/>
    <lineage>
        <taxon>Eukaryota</taxon>
        <taxon>Metazoa</taxon>
        <taxon>Spiralia</taxon>
        <taxon>Gnathifera</taxon>
        <taxon>Rotifera</taxon>
        <taxon>Eurotatoria</taxon>
        <taxon>Bdelloidea</taxon>
        <taxon>Philodinida</taxon>
        <taxon>Philodinidae</taxon>
        <taxon>Rotaria</taxon>
    </lineage>
</organism>
<dbReference type="Proteomes" id="UP000663864">
    <property type="component" value="Unassembled WGS sequence"/>
</dbReference>